<accession>A0A0A8YH33</accession>
<proteinExistence type="predicted"/>
<reference evidence="1" key="1">
    <citation type="submission" date="2014-09" db="EMBL/GenBank/DDBJ databases">
        <authorList>
            <person name="Magalhaes I.L.F."/>
            <person name="Oliveira U."/>
            <person name="Santos F.R."/>
            <person name="Vidigal T.H.D.A."/>
            <person name="Brescovit A.D."/>
            <person name="Santos A.J."/>
        </authorList>
    </citation>
    <scope>NUCLEOTIDE SEQUENCE</scope>
    <source>
        <tissue evidence="1">Shoot tissue taken approximately 20 cm above the soil surface</tissue>
    </source>
</reference>
<sequence>MGFSPVVKDTADLEFSVALCVVCHAGALVLRPLDLGDTELEAVNGNRSSSWNGNNHLKTCSSRRFQSATDIL</sequence>
<dbReference type="EMBL" id="GBRH01273230">
    <property type="protein sequence ID" value="JAD24665.1"/>
    <property type="molecule type" value="Transcribed_RNA"/>
</dbReference>
<evidence type="ECO:0000313" key="1">
    <source>
        <dbReference type="EMBL" id="JAD24665.1"/>
    </source>
</evidence>
<protein>
    <submittedName>
        <fullName evidence="1">Uncharacterized protein</fullName>
    </submittedName>
</protein>
<dbReference type="AlphaFoldDB" id="A0A0A8YH33"/>
<reference evidence="1" key="2">
    <citation type="journal article" date="2015" name="Data Brief">
        <title>Shoot transcriptome of the giant reed, Arundo donax.</title>
        <authorList>
            <person name="Barrero R.A."/>
            <person name="Guerrero F.D."/>
            <person name="Moolhuijzen P."/>
            <person name="Goolsby J.A."/>
            <person name="Tidwell J."/>
            <person name="Bellgard S.E."/>
            <person name="Bellgard M.I."/>
        </authorList>
    </citation>
    <scope>NUCLEOTIDE SEQUENCE</scope>
    <source>
        <tissue evidence="1">Shoot tissue taken approximately 20 cm above the soil surface</tissue>
    </source>
</reference>
<organism evidence="1">
    <name type="scientific">Arundo donax</name>
    <name type="common">Giant reed</name>
    <name type="synonym">Donax arundinaceus</name>
    <dbReference type="NCBI Taxonomy" id="35708"/>
    <lineage>
        <taxon>Eukaryota</taxon>
        <taxon>Viridiplantae</taxon>
        <taxon>Streptophyta</taxon>
        <taxon>Embryophyta</taxon>
        <taxon>Tracheophyta</taxon>
        <taxon>Spermatophyta</taxon>
        <taxon>Magnoliopsida</taxon>
        <taxon>Liliopsida</taxon>
        <taxon>Poales</taxon>
        <taxon>Poaceae</taxon>
        <taxon>PACMAD clade</taxon>
        <taxon>Arundinoideae</taxon>
        <taxon>Arundineae</taxon>
        <taxon>Arundo</taxon>
    </lineage>
</organism>
<name>A0A0A8YH33_ARUDO</name>